<dbReference type="VEuPathDB" id="FungiDB:M747DRAFT_270745"/>
<evidence type="ECO:0000313" key="2">
    <source>
        <dbReference type="Proteomes" id="UP000253845"/>
    </source>
</evidence>
<name>A0A370BFA9_ASPNG</name>
<dbReference type="Proteomes" id="UP000253845">
    <property type="component" value="Unassembled WGS sequence"/>
</dbReference>
<accession>A0A370BFA9</accession>
<dbReference type="EMBL" id="KZ851981">
    <property type="protein sequence ID" value="RDH14107.1"/>
    <property type="molecule type" value="Genomic_DNA"/>
</dbReference>
<proteinExistence type="predicted"/>
<evidence type="ECO:0000313" key="1">
    <source>
        <dbReference type="EMBL" id="RDH14107.1"/>
    </source>
</evidence>
<reference evidence="1 2" key="1">
    <citation type="submission" date="2018-07" db="EMBL/GenBank/DDBJ databases">
        <title>Section-level genome sequencing of Aspergillus section Nigri to investigate inter- and intra-species variation.</title>
        <authorList>
            <consortium name="DOE Joint Genome Institute"/>
            <person name="Vesth T.C."/>
            <person name="Nybo J.L."/>
            <person name="Theobald S."/>
            <person name="Frisvad J.C."/>
            <person name="Larsen T.O."/>
            <person name="Nielsen K.F."/>
            <person name="Hoof J.B."/>
            <person name="Brandl J."/>
            <person name="Salamov A."/>
            <person name="Riley R."/>
            <person name="Gladden J.M."/>
            <person name="Phatale P."/>
            <person name="Nielsen M.T."/>
            <person name="Lyhne E.K."/>
            <person name="Kogle M.E."/>
            <person name="Strasser K."/>
            <person name="McDonnell E."/>
            <person name="Barry K."/>
            <person name="Clum A."/>
            <person name="Chen C."/>
            <person name="Nolan M."/>
            <person name="Sandor L."/>
            <person name="Kuo A."/>
            <person name="Lipzen A."/>
            <person name="Hainaut M."/>
            <person name="Drula E."/>
            <person name="Tsang A."/>
            <person name="Magnuson J.K."/>
            <person name="Henrissat B."/>
            <person name="Wiebenga A."/>
            <person name="Simmons B.A."/>
            <person name="Makela M.R."/>
            <person name="De vries R.P."/>
            <person name="Grigoriev I.V."/>
            <person name="Mortensen U.H."/>
            <person name="Baker S.E."/>
            <person name="Andersen M.R."/>
        </authorList>
    </citation>
    <scope>NUCLEOTIDE SEQUENCE [LARGE SCALE GENOMIC DNA]</scope>
    <source>
        <strain evidence="1 2">ATCC 13496</strain>
    </source>
</reference>
<gene>
    <name evidence="1" type="ORF">M747DRAFT_270745</name>
</gene>
<organism evidence="1 2">
    <name type="scientific">Aspergillus niger ATCC 13496</name>
    <dbReference type="NCBI Taxonomy" id="1353008"/>
    <lineage>
        <taxon>Eukaryota</taxon>
        <taxon>Fungi</taxon>
        <taxon>Dikarya</taxon>
        <taxon>Ascomycota</taxon>
        <taxon>Pezizomycotina</taxon>
        <taxon>Eurotiomycetes</taxon>
        <taxon>Eurotiomycetidae</taxon>
        <taxon>Eurotiales</taxon>
        <taxon>Aspergillaceae</taxon>
        <taxon>Aspergillus</taxon>
        <taxon>Aspergillus subgen. Circumdati</taxon>
    </lineage>
</organism>
<dbReference type="AlphaFoldDB" id="A0A370BFA9"/>
<protein>
    <submittedName>
        <fullName evidence="1">Uncharacterized protein</fullName>
    </submittedName>
</protein>
<sequence>MSAAKQQSDSSPAHNVVKLNLLILYCFLPVDPFLPVHPRAPKIHQAHLISLHRLLRDFLIRLSLETYESRFHNVHFVLHTVYLWVQKRDGVRPVRRASRDECEMQACKEGARQGFYELLQRSSCES</sequence>